<evidence type="ECO:0000313" key="3">
    <source>
        <dbReference type="Proteomes" id="UP000320722"/>
    </source>
</evidence>
<dbReference type="AlphaFoldDB" id="A0A517W5L3"/>
<dbReference type="Proteomes" id="UP000320722">
    <property type="component" value="Chromosome"/>
</dbReference>
<evidence type="ECO:0000313" key="2">
    <source>
        <dbReference type="EMBL" id="QDU00545.1"/>
    </source>
</evidence>
<dbReference type="EMBL" id="CP036347">
    <property type="protein sequence ID" value="QDU00545.1"/>
    <property type="molecule type" value="Genomic_DNA"/>
</dbReference>
<keyword evidence="1" id="KW-0732">Signal</keyword>
<evidence type="ECO:0000256" key="1">
    <source>
        <dbReference type="SAM" id="SignalP"/>
    </source>
</evidence>
<gene>
    <name evidence="2" type="ORF">V6x_02200</name>
</gene>
<feature type="chain" id="PRO_5022109759" description="Carboxypeptidase regulatory-like domain-containing protein" evidence="1">
    <location>
        <begin position="34"/>
        <end position="162"/>
    </location>
</feature>
<name>A0A517W5L3_9PLAN</name>
<protein>
    <recommendedName>
        <fullName evidence="4">Carboxypeptidase regulatory-like domain-containing protein</fullName>
    </recommendedName>
</protein>
<proteinExistence type="predicted"/>
<sequence precursor="true">MKLQYSARRVTSSRYLKRLWLILLLSLSCGWHAGCQSEPDSGQSVVGRVFVEGAPLEHGVITLRPLQGTPGPKVVAAVRDGEFQIPAEQGPWPGKFEVLISATPSDVQAVMSGASHEEIRKRASEPPRIIASPKQGATRQHLVVKAGESMECEFHLKWAPVR</sequence>
<evidence type="ECO:0008006" key="4">
    <source>
        <dbReference type="Google" id="ProtNLM"/>
    </source>
</evidence>
<organism evidence="2 3">
    <name type="scientific">Gimesia chilikensis</name>
    <dbReference type="NCBI Taxonomy" id="2605989"/>
    <lineage>
        <taxon>Bacteria</taxon>
        <taxon>Pseudomonadati</taxon>
        <taxon>Planctomycetota</taxon>
        <taxon>Planctomycetia</taxon>
        <taxon>Planctomycetales</taxon>
        <taxon>Planctomycetaceae</taxon>
        <taxon>Gimesia</taxon>
    </lineage>
</organism>
<accession>A0A517W5L3</accession>
<reference evidence="2 3" key="1">
    <citation type="submission" date="2019-02" db="EMBL/GenBank/DDBJ databases">
        <title>Deep-cultivation of Planctomycetes and their phenomic and genomic characterization uncovers novel biology.</title>
        <authorList>
            <person name="Wiegand S."/>
            <person name="Jogler M."/>
            <person name="Boedeker C."/>
            <person name="Pinto D."/>
            <person name="Vollmers J."/>
            <person name="Rivas-Marin E."/>
            <person name="Kohn T."/>
            <person name="Peeters S.H."/>
            <person name="Heuer A."/>
            <person name="Rast P."/>
            <person name="Oberbeckmann S."/>
            <person name="Bunk B."/>
            <person name="Jeske O."/>
            <person name="Meyerdierks A."/>
            <person name="Storesund J.E."/>
            <person name="Kallscheuer N."/>
            <person name="Luecker S."/>
            <person name="Lage O.M."/>
            <person name="Pohl T."/>
            <person name="Merkel B.J."/>
            <person name="Hornburger P."/>
            <person name="Mueller R.-W."/>
            <person name="Bruemmer F."/>
            <person name="Labrenz M."/>
            <person name="Spormann A.M."/>
            <person name="Op den Camp H."/>
            <person name="Overmann J."/>
            <person name="Amann R."/>
            <person name="Jetten M.S.M."/>
            <person name="Mascher T."/>
            <person name="Medema M.H."/>
            <person name="Devos D.P."/>
            <person name="Kaster A.-K."/>
            <person name="Ovreas L."/>
            <person name="Rohde M."/>
            <person name="Galperin M.Y."/>
            <person name="Jogler C."/>
        </authorList>
    </citation>
    <scope>NUCLEOTIDE SEQUENCE [LARGE SCALE GENOMIC DNA]</scope>
    <source>
        <strain evidence="2 3">V6</strain>
    </source>
</reference>
<dbReference type="PROSITE" id="PS51257">
    <property type="entry name" value="PROKAR_LIPOPROTEIN"/>
    <property type="match status" value="1"/>
</dbReference>
<feature type="signal peptide" evidence="1">
    <location>
        <begin position="1"/>
        <end position="33"/>
    </location>
</feature>